<dbReference type="InterPro" id="IPR041881">
    <property type="entry name" value="PqqD_sf"/>
</dbReference>
<dbReference type="Gene3D" id="1.10.10.1150">
    <property type="entry name" value="Coenzyme PQQ synthesis protein D (PqqD)"/>
    <property type="match status" value="1"/>
</dbReference>
<dbReference type="EMBL" id="KF900408">
    <property type="protein sequence ID" value="AIE93946.1"/>
    <property type="molecule type" value="Genomic_DNA"/>
</dbReference>
<name>A0A075FWY5_9EURY</name>
<evidence type="ECO:0008006" key="2">
    <source>
        <dbReference type="Google" id="ProtNLM"/>
    </source>
</evidence>
<proteinExistence type="predicted"/>
<dbReference type="AlphaFoldDB" id="A0A075FWY5"/>
<dbReference type="InterPro" id="IPR008792">
    <property type="entry name" value="PQQD"/>
</dbReference>
<evidence type="ECO:0000313" key="1">
    <source>
        <dbReference type="EMBL" id="AIE93946.1"/>
    </source>
</evidence>
<dbReference type="Pfam" id="PF05402">
    <property type="entry name" value="PqqD"/>
    <property type="match status" value="1"/>
</dbReference>
<sequence>MNKKELLLKKPVRTSDENIKWEYENDIIVITYPKNFGKLEQWLHERIGGPGEVRRPLDKYTSHIWKLCDGENSILDIITDFDEQFGEDVAPATDRVQLFLEKLLEIRLITLK</sequence>
<organism evidence="1">
    <name type="scientific">uncultured marine group II/III euryarchaeote AD1000_41_D11</name>
    <dbReference type="NCBI Taxonomy" id="1457766"/>
    <lineage>
        <taxon>Archaea</taxon>
        <taxon>Methanobacteriati</taxon>
        <taxon>Methanobacteriota</taxon>
        <taxon>environmental samples</taxon>
    </lineage>
</organism>
<accession>A0A075FWY5</accession>
<protein>
    <recommendedName>
        <fullName evidence="2">Coenzyme PQQ synthesis protein D (PqqD)</fullName>
    </recommendedName>
</protein>
<reference evidence="1" key="1">
    <citation type="journal article" date="2014" name="Genome Biol. Evol.">
        <title>Pangenome evidence for extensive interdomain horizontal transfer affecting lineage core and shell genes in uncultured planktonic thaumarchaeota and euryarchaeota.</title>
        <authorList>
            <person name="Deschamps P."/>
            <person name="Zivanovic Y."/>
            <person name="Moreira D."/>
            <person name="Rodriguez-Valera F."/>
            <person name="Lopez-Garcia P."/>
        </authorList>
    </citation>
    <scope>NUCLEOTIDE SEQUENCE</scope>
</reference>